<gene>
    <name evidence="6" type="primary">Ak9_0</name>
    <name evidence="6" type="ORF">ILLCLE_R00371</name>
</gene>
<name>A0A7L1C617_9PASS</name>
<evidence type="ECO:0000256" key="4">
    <source>
        <dbReference type="RuleBase" id="RU003330"/>
    </source>
</evidence>
<accession>A0A7L1C617</accession>
<evidence type="ECO:0000256" key="2">
    <source>
        <dbReference type="ARBA" id="ARBA00022741"/>
    </source>
</evidence>
<dbReference type="Pfam" id="PF00406">
    <property type="entry name" value="ADK"/>
    <property type="match status" value="1"/>
</dbReference>
<dbReference type="GO" id="GO:0019205">
    <property type="term" value="F:nucleobase-containing compound kinase activity"/>
    <property type="evidence" value="ECO:0007669"/>
    <property type="project" value="InterPro"/>
</dbReference>
<comment type="similarity">
    <text evidence="4">Belongs to the adenylate kinase family.</text>
</comment>
<dbReference type="InterPro" id="IPR027417">
    <property type="entry name" value="P-loop_NTPase"/>
</dbReference>
<protein>
    <submittedName>
        <fullName evidence="6">KAD9 kinase</fullName>
    </submittedName>
</protein>
<feature type="non-terminal residue" evidence="6">
    <location>
        <position position="418"/>
    </location>
</feature>
<keyword evidence="1 4" id="KW-0808">Transferase</keyword>
<evidence type="ECO:0000256" key="1">
    <source>
        <dbReference type="ARBA" id="ARBA00022679"/>
    </source>
</evidence>
<dbReference type="InterPro" id="IPR000850">
    <property type="entry name" value="Adenylat/UMP-CMP_kin"/>
</dbReference>
<feature type="non-terminal residue" evidence="6">
    <location>
        <position position="1"/>
    </location>
</feature>
<dbReference type="AlphaFoldDB" id="A0A7L1C617"/>
<dbReference type="PANTHER" id="PTHR23359">
    <property type="entry name" value="NUCLEOTIDE KINASE"/>
    <property type="match status" value="1"/>
</dbReference>
<dbReference type="GO" id="GO:0005524">
    <property type="term" value="F:ATP binding"/>
    <property type="evidence" value="ECO:0007669"/>
    <property type="project" value="InterPro"/>
</dbReference>
<dbReference type="Proteomes" id="UP000534634">
    <property type="component" value="Unassembled WGS sequence"/>
</dbReference>
<sequence>MASQEEKQAQPFTDIFDEDEAERSFLLSKPNCLIVFGKPGSGKKTLARKLAQRWNCIFIEASEVIQTNIQQGTEYGLKCQELLCQGQSIPEELVTEMILQKIESPEVAHFGYVLTGFPSLSEEYMTVPQQIEKIMNLELKPDVFINIKCPDYELCQRIPGQRQNPDSGEIYQRSQWDPTVIGKRKKEKDQDEKEGEEEEEEEEEEQDEKEEEEEEEEETGKGPRKKLEAFHQLVQRPEDFLENVEKRIGIHKDIMHPLLEKLLADQDCRYLIEVDGSQQPDRVFEVSKLKKAYVASDKNYTCNYGYLNKQDELFRALSSYKLIAPRYRWRRSRWGQVCPVALKEGDIVMGNPEFAVSFLGKMYVLSSEEALKKFMLNPRPYLLPPMPASPCKVLVFGPPFSGKTTICNVIAHKYKGQV</sequence>
<evidence type="ECO:0000256" key="5">
    <source>
        <dbReference type="SAM" id="MobiDB-lite"/>
    </source>
</evidence>
<comment type="caution">
    <text evidence="6">The sequence shown here is derived from an EMBL/GenBank/DDBJ whole genome shotgun (WGS) entry which is preliminary data.</text>
</comment>
<dbReference type="PRINTS" id="PR00094">
    <property type="entry name" value="ADENYLTKNASE"/>
</dbReference>
<feature type="region of interest" description="Disordered" evidence="5">
    <location>
        <begin position="181"/>
        <end position="227"/>
    </location>
</feature>
<keyword evidence="2" id="KW-0547">Nucleotide-binding</keyword>
<dbReference type="GO" id="GO:0006139">
    <property type="term" value="P:nucleobase-containing compound metabolic process"/>
    <property type="evidence" value="ECO:0007669"/>
    <property type="project" value="InterPro"/>
</dbReference>
<proteinExistence type="inferred from homology"/>
<evidence type="ECO:0000256" key="3">
    <source>
        <dbReference type="ARBA" id="ARBA00022777"/>
    </source>
</evidence>
<feature type="compositionally biased region" description="Acidic residues" evidence="5">
    <location>
        <begin position="192"/>
        <end position="218"/>
    </location>
</feature>
<keyword evidence="3 4" id="KW-0418">Kinase</keyword>
<reference evidence="6 7" key="1">
    <citation type="submission" date="2019-09" db="EMBL/GenBank/DDBJ databases">
        <title>Bird 10,000 Genomes (B10K) Project - Family phase.</title>
        <authorList>
            <person name="Zhang G."/>
        </authorList>
    </citation>
    <scope>NUCLEOTIDE SEQUENCE [LARGE SCALE GENOMIC DNA]</scope>
    <source>
        <strain evidence="6">B10K-DU-002-01</strain>
        <tissue evidence="6">Muscle</tissue>
    </source>
</reference>
<evidence type="ECO:0000313" key="6">
    <source>
        <dbReference type="EMBL" id="NXM58558.1"/>
    </source>
</evidence>
<keyword evidence="7" id="KW-1185">Reference proteome</keyword>
<evidence type="ECO:0000313" key="7">
    <source>
        <dbReference type="Proteomes" id="UP000534634"/>
    </source>
</evidence>
<dbReference type="EMBL" id="VXBB01012523">
    <property type="protein sequence ID" value="NXM58558.1"/>
    <property type="molecule type" value="Genomic_DNA"/>
</dbReference>
<dbReference type="SUPFAM" id="SSF52540">
    <property type="entry name" value="P-loop containing nucleoside triphosphate hydrolases"/>
    <property type="match status" value="1"/>
</dbReference>
<dbReference type="Gene3D" id="3.40.50.300">
    <property type="entry name" value="P-loop containing nucleotide triphosphate hydrolases"/>
    <property type="match status" value="2"/>
</dbReference>
<organism evidence="6 7">
    <name type="scientific">Illadopsis cleaveri</name>
    <name type="common">blackcap illadopsis</name>
    <dbReference type="NCBI Taxonomy" id="201329"/>
    <lineage>
        <taxon>Eukaryota</taxon>
        <taxon>Metazoa</taxon>
        <taxon>Chordata</taxon>
        <taxon>Craniata</taxon>
        <taxon>Vertebrata</taxon>
        <taxon>Euteleostomi</taxon>
        <taxon>Archelosauria</taxon>
        <taxon>Archosauria</taxon>
        <taxon>Dinosauria</taxon>
        <taxon>Saurischia</taxon>
        <taxon>Theropoda</taxon>
        <taxon>Coelurosauria</taxon>
        <taxon>Aves</taxon>
        <taxon>Neognathae</taxon>
        <taxon>Neoaves</taxon>
        <taxon>Telluraves</taxon>
        <taxon>Australaves</taxon>
        <taxon>Passeriformes</taxon>
        <taxon>Sylvioidea</taxon>
        <taxon>Timaliidae</taxon>
        <taxon>Illadopsis</taxon>
    </lineage>
</organism>